<dbReference type="KEGG" id="cvr:CHLNCDRAFT_137608"/>
<sequence>MRGAGKPALFLVNPAGLLHVLSYSNASFARPDLKQIAQGIKMVQDRKQPIRGTYY</sequence>
<evidence type="ECO:0000313" key="2">
    <source>
        <dbReference type="Proteomes" id="UP000008141"/>
    </source>
</evidence>
<dbReference type="RefSeq" id="XP_005851380.1">
    <property type="nucleotide sequence ID" value="XM_005851318.1"/>
</dbReference>
<dbReference type="Proteomes" id="UP000008141">
    <property type="component" value="Unassembled WGS sequence"/>
</dbReference>
<gene>
    <name evidence="1" type="ORF">CHLNCDRAFT_137608</name>
</gene>
<dbReference type="GeneID" id="17358410"/>
<keyword evidence="2" id="KW-1185">Reference proteome</keyword>
<reference evidence="1 2" key="1">
    <citation type="journal article" date="2010" name="Plant Cell">
        <title>The Chlorella variabilis NC64A genome reveals adaptation to photosymbiosis, coevolution with viruses, and cryptic sex.</title>
        <authorList>
            <person name="Blanc G."/>
            <person name="Duncan G."/>
            <person name="Agarkova I."/>
            <person name="Borodovsky M."/>
            <person name="Gurnon J."/>
            <person name="Kuo A."/>
            <person name="Lindquist E."/>
            <person name="Lucas S."/>
            <person name="Pangilinan J."/>
            <person name="Polle J."/>
            <person name="Salamov A."/>
            <person name="Terry A."/>
            <person name="Yamada T."/>
            <person name="Dunigan D.D."/>
            <person name="Grigoriev I.V."/>
            <person name="Claverie J.M."/>
            <person name="Van Etten J.L."/>
        </authorList>
    </citation>
    <scope>NUCLEOTIDE SEQUENCE [LARGE SCALE GENOMIC DNA]</scope>
    <source>
        <strain evidence="1 2">NC64A</strain>
    </source>
</reference>
<evidence type="ECO:0000313" key="1">
    <source>
        <dbReference type="EMBL" id="EFN59278.1"/>
    </source>
</evidence>
<organism evidence="2">
    <name type="scientific">Chlorella variabilis</name>
    <name type="common">Green alga</name>
    <dbReference type="NCBI Taxonomy" id="554065"/>
    <lineage>
        <taxon>Eukaryota</taxon>
        <taxon>Viridiplantae</taxon>
        <taxon>Chlorophyta</taxon>
        <taxon>core chlorophytes</taxon>
        <taxon>Trebouxiophyceae</taxon>
        <taxon>Chlorellales</taxon>
        <taxon>Chlorellaceae</taxon>
        <taxon>Chlorella clade</taxon>
        <taxon>Chlorella</taxon>
    </lineage>
</organism>
<evidence type="ECO:0008006" key="3">
    <source>
        <dbReference type="Google" id="ProtNLM"/>
    </source>
</evidence>
<protein>
    <recommendedName>
        <fullName evidence="3">Alkyl hydroperoxide reductase subunit C/ Thiol specific antioxidant domain-containing protein</fullName>
    </recommendedName>
</protein>
<dbReference type="InParanoid" id="E1Z431"/>
<dbReference type="EMBL" id="GL433836">
    <property type="protein sequence ID" value="EFN59278.1"/>
    <property type="molecule type" value="Genomic_DNA"/>
</dbReference>
<name>E1Z431_CHLVA</name>
<accession>E1Z431</accession>
<dbReference type="OrthoDB" id="505523at2759"/>
<dbReference type="AlphaFoldDB" id="E1Z431"/>
<proteinExistence type="predicted"/>